<dbReference type="AlphaFoldDB" id="A0A9N8HBQ9"/>
<protein>
    <submittedName>
        <fullName evidence="3">Uncharacterized protein</fullName>
    </submittedName>
</protein>
<organism evidence="3 4">
    <name type="scientific">Seminavis robusta</name>
    <dbReference type="NCBI Taxonomy" id="568900"/>
    <lineage>
        <taxon>Eukaryota</taxon>
        <taxon>Sar</taxon>
        <taxon>Stramenopiles</taxon>
        <taxon>Ochrophyta</taxon>
        <taxon>Bacillariophyta</taxon>
        <taxon>Bacillariophyceae</taxon>
        <taxon>Bacillariophycidae</taxon>
        <taxon>Naviculales</taxon>
        <taxon>Naviculaceae</taxon>
        <taxon>Seminavis</taxon>
    </lineage>
</organism>
<evidence type="ECO:0000256" key="1">
    <source>
        <dbReference type="SAM" id="MobiDB-lite"/>
    </source>
</evidence>
<feature type="transmembrane region" description="Helical" evidence="2">
    <location>
        <begin position="178"/>
        <end position="198"/>
    </location>
</feature>
<evidence type="ECO:0000313" key="4">
    <source>
        <dbReference type="Proteomes" id="UP001153069"/>
    </source>
</evidence>
<keyword evidence="2" id="KW-0812">Transmembrane</keyword>
<gene>
    <name evidence="3" type="ORF">SEMRO_269_G104050.1</name>
</gene>
<dbReference type="Proteomes" id="UP001153069">
    <property type="component" value="Unassembled WGS sequence"/>
</dbReference>
<feature type="transmembrane region" description="Helical" evidence="2">
    <location>
        <begin position="99"/>
        <end position="120"/>
    </location>
</feature>
<keyword evidence="2" id="KW-0472">Membrane</keyword>
<feature type="region of interest" description="Disordered" evidence="1">
    <location>
        <begin position="417"/>
        <end position="447"/>
    </location>
</feature>
<feature type="transmembrane region" description="Helical" evidence="2">
    <location>
        <begin position="6"/>
        <end position="30"/>
    </location>
</feature>
<keyword evidence="4" id="KW-1185">Reference proteome</keyword>
<feature type="compositionally biased region" description="Acidic residues" evidence="1">
    <location>
        <begin position="310"/>
        <end position="326"/>
    </location>
</feature>
<feature type="transmembrane region" description="Helical" evidence="2">
    <location>
        <begin position="373"/>
        <end position="395"/>
    </location>
</feature>
<feature type="region of interest" description="Disordered" evidence="1">
    <location>
        <begin position="303"/>
        <end position="329"/>
    </location>
</feature>
<feature type="transmembrane region" description="Helical" evidence="2">
    <location>
        <begin position="69"/>
        <end position="87"/>
    </location>
</feature>
<dbReference type="EMBL" id="CAICTM010000268">
    <property type="protein sequence ID" value="CAB9506515.1"/>
    <property type="molecule type" value="Genomic_DNA"/>
</dbReference>
<evidence type="ECO:0000313" key="3">
    <source>
        <dbReference type="EMBL" id="CAB9506515.1"/>
    </source>
</evidence>
<sequence length="447" mass="49497">MLSMNNTSVLLAVAIVGVVGSIAIACLLIYRTYQQAKWQQSQLQQQEQQQQSTTTGSNCRQWLHRQHPWILVGSTVLLLTTTTILLWKTSTVDQVQSVILALVIAAGVYSLAALLVTYWYCKRLQQLGSGCGGSSDYFTCGGTIACYYSSQSLEDDYDTDDSSCTPTKRVMITATTTCRVLGILCLFVTTLAMSKYAIASLLGDNPALDESSYYHGPAPILSYQGDNLNYNNVARKATLTVGYGGSWACPDYPDEWCQQSVDLFWCDVYDKTGYYASDGSLKPTWRLWEGDDLWQSSGFSCAQGMGQQQQDDDENDNGDNGDDDNSQQEYLNDPFDAPYLINVFANCDGTCQSLVVDDPFFRAKFYHVSCMKYVMMGSFLSAIVLLGLARVLLYFRTQRKAESQSLKATAGVELLPSCLDNDNDDDDEDKTLSSIRDDNNNKEGVVA</sequence>
<reference evidence="3" key="1">
    <citation type="submission" date="2020-06" db="EMBL/GenBank/DDBJ databases">
        <authorList>
            <consortium name="Plant Systems Biology data submission"/>
        </authorList>
    </citation>
    <scope>NUCLEOTIDE SEQUENCE</scope>
    <source>
        <strain evidence="3">D6</strain>
    </source>
</reference>
<keyword evidence="2" id="KW-1133">Transmembrane helix</keyword>
<name>A0A9N8HBQ9_9STRA</name>
<comment type="caution">
    <text evidence="3">The sequence shown here is derived from an EMBL/GenBank/DDBJ whole genome shotgun (WGS) entry which is preliminary data.</text>
</comment>
<proteinExistence type="predicted"/>
<accession>A0A9N8HBQ9</accession>
<evidence type="ECO:0000256" key="2">
    <source>
        <dbReference type="SAM" id="Phobius"/>
    </source>
</evidence>